<evidence type="ECO:0000313" key="2">
    <source>
        <dbReference type="EMBL" id="KAK0718342.1"/>
    </source>
</evidence>
<dbReference type="EMBL" id="JAUIRO010000004">
    <property type="protein sequence ID" value="KAK0718342.1"/>
    <property type="molecule type" value="Genomic_DNA"/>
</dbReference>
<name>A0AA40DYH9_9PEZI</name>
<accession>A0AA40DYH9</accession>
<gene>
    <name evidence="2" type="ORF">B0T26DRAFT_676518</name>
</gene>
<dbReference type="AlphaFoldDB" id="A0AA40DYH9"/>
<feature type="compositionally biased region" description="Low complexity" evidence="1">
    <location>
        <begin position="128"/>
        <end position="141"/>
    </location>
</feature>
<reference evidence="2" key="1">
    <citation type="submission" date="2023-06" db="EMBL/GenBank/DDBJ databases">
        <title>Genome-scale phylogeny and comparative genomics of the fungal order Sordariales.</title>
        <authorList>
            <consortium name="Lawrence Berkeley National Laboratory"/>
            <person name="Hensen N."/>
            <person name="Bonometti L."/>
            <person name="Westerberg I."/>
            <person name="Brannstrom I.O."/>
            <person name="Guillou S."/>
            <person name="Cros-Aarteil S."/>
            <person name="Calhoun S."/>
            <person name="Haridas S."/>
            <person name="Kuo A."/>
            <person name="Mondo S."/>
            <person name="Pangilinan J."/>
            <person name="Riley R."/>
            <person name="LaButti K."/>
            <person name="Andreopoulos B."/>
            <person name="Lipzen A."/>
            <person name="Chen C."/>
            <person name="Yanf M."/>
            <person name="Daum C."/>
            <person name="Ng V."/>
            <person name="Clum A."/>
            <person name="Steindorff A."/>
            <person name="Ohm R."/>
            <person name="Martin F."/>
            <person name="Silar P."/>
            <person name="Natvig D."/>
            <person name="Lalanne C."/>
            <person name="Gautier V."/>
            <person name="Ament-velasquez S.L."/>
            <person name="Kruys A."/>
            <person name="Hutchinson M.I."/>
            <person name="Powell A.J."/>
            <person name="Barry K."/>
            <person name="Miller A.N."/>
            <person name="Grigoriev I.V."/>
            <person name="Debuchy R."/>
            <person name="Gladieux P."/>
            <person name="Thoren M.H."/>
            <person name="Johannesson H."/>
        </authorList>
    </citation>
    <scope>NUCLEOTIDE SEQUENCE</scope>
    <source>
        <strain evidence="2">SMH2392-1A</strain>
    </source>
</reference>
<sequence length="260" mass="28084">MDVDDEPEDLGSPGFHIDPAELPPSELVSPPAESTANYTYPPPGEPSHMGYEEQPAMIFSVEAQSPIWACCKRHICQQWNHSTAAAGYGGYTQHPSARADIANNRVAYEPYTHNPPSAVRNPYTSYDSYNTRSANASSSTALSNPVAQGVTSSYANSSTAATAPSATQWGTANSASQPRNSHFYNANPHTSSGTSSYNGFSVRPTSTMQTRSSTARRFNQQSQPPPLQQPQQHRQQPQQQAQSYNSHSNQSHTGGGGHQN</sequence>
<comment type="caution">
    <text evidence="2">The sequence shown here is derived from an EMBL/GenBank/DDBJ whole genome shotgun (WGS) entry which is preliminary data.</text>
</comment>
<feature type="region of interest" description="Disordered" evidence="1">
    <location>
        <begin position="1"/>
        <end position="51"/>
    </location>
</feature>
<feature type="region of interest" description="Disordered" evidence="1">
    <location>
        <begin position="163"/>
        <end position="260"/>
    </location>
</feature>
<dbReference type="Proteomes" id="UP001172101">
    <property type="component" value="Unassembled WGS sequence"/>
</dbReference>
<feature type="region of interest" description="Disordered" evidence="1">
    <location>
        <begin position="112"/>
        <end position="141"/>
    </location>
</feature>
<feature type="compositionally biased region" description="Polar residues" evidence="1">
    <location>
        <begin position="168"/>
        <end position="219"/>
    </location>
</feature>
<dbReference type="RefSeq" id="XP_060297135.1">
    <property type="nucleotide sequence ID" value="XM_060439989.1"/>
</dbReference>
<keyword evidence="3" id="KW-1185">Reference proteome</keyword>
<proteinExistence type="predicted"/>
<organism evidence="2 3">
    <name type="scientific">Lasiosphaeria miniovina</name>
    <dbReference type="NCBI Taxonomy" id="1954250"/>
    <lineage>
        <taxon>Eukaryota</taxon>
        <taxon>Fungi</taxon>
        <taxon>Dikarya</taxon>
        <taxon>Ascomycota</taxon>
        <taxon>Pezizomycotina</taxon>
        <taxon>Sordariomycetes</taxon>
        <taxon>Sordariomycetidae</taxon>
        <taxon>Sordariales</taxon>
        <taxon>Lasiosphaeriaceae</taxon>
        <taxon>Lasiosphaeria</taxon>
    </lineage>
</organism>
<evidence type="ECO:0000313" key="3">
    <source>
        <dbReference type="Proteomes" id="UP001172101"/>
    </source>
</evidence>
<evidence type="ECO:0000256" key="1">
    <source>
        <dbReference type="SAM" id="MobiDB-lite"/>
    </source>
</evidence>
<feature type="compositionally biased region" description="Low complexity" evidence="1">
    <location>
        <begin position="229"/>
        <end position="242"/>
    </location>
</feature>
<dbReference type="GeneID" id="85323259"/>
<protein>
    <submittedName>
        <fullName evidence="2">Uncharacterized protein</fullName>
    </submittedName>
</protein>
<feature type="compositionally biased region" description="Polar residues" evidence="1">
    <location>
        <begin position="243"/>
        <end position="252"/>
    </location>
</feature>